<feature type="signal peptide" evidence="1">
    <location>
        <begin position="1"/>
        <end position="23"/>
    </location>
</feature>
<organism evidence="2 3">
    <name type="scientific">Hymenobacter aranciens</name>
    <dbReference type="NCBI Taxonomy" id="3063996"/>
    <lineage>
        <taxon>Bacteria</taxon>
        <taxon>Pseudomonadati</taxon>
        <taxon>Bacteroidota</taxon>
        <taxon>Cytophagia</taxon>
        <taxon>Cytophagales</taxon>
        <taxon>Hymenobacteraceae</taxon>
        <taxon>Hymenobacter</taxon>
    </lineage>
</organism>
<comment type="caution">
    <text evidence="2">The sequence shown here is derived from an EMBL/GenBank/DDBJ whole genome shotgun (WGS) entry which is preliminary data.</text>
</comment>
<evidence type="ECO:0000313" key="2">
    <source>
        <dbReference type="EMBL" id="MDO7874292.1"/>
    </source>
</evidence>
<gene>
    <name evidence="2" type="ORF">Q5H93_06070</name>
</gene>
<sequence length="92" mass="10082">MKHLSLLLLLLLACGLRPPTASAQTYLQAGDVLLLGYNAQDPDDFAFTPLVNLEAGTQLKFTDNGWQPTGGFRLTEGICTYTAHLNYSKQTH</sequence>
<name>A0ABT9B7Z8_9BACT</name>
<evidence type="ECO:0000313" key="3">
    <source>
        <dbReference type="Proteomes" id="UP001176429"/>
    </source>
</evidence>
<keyword evidence="3" id="KW-1185">Reference proteome</keyword>
<feature type="chain" id="PRO_5047099702" evidence="1">
    <location>
        <begin position="24"/>
        <end position="92"/>
    </location>
</feature>
<proteinExistence type="predicted"/>
<keyword evidence="1" id="KW-0732">Signal</keyword>
<dbReference type="Proteomes" id="UP001176429">
    <property type="component" value="Unassembled WGS sequence"/>
</dbReference>
<accession>A0ABT9B7Z8</accession>
<dbReference type="RefSeq" id="WP_305005605.1">
    <property type="nucleotide sequence ID" value="NZ_JAUQSY010000003.1"/>
</dbReference>
<dbReference type="EMBL" id="JAUQSY010000003">
    <property type="protein sequence ID" value="MDO7874292.1"/>
    <property type="molecule type" value="Genomic_DNA"/>
</dbReference>
<protein>
    <submittedName>
        <fullName evidence="2">Uncharacterized protein</fullName>
    </submittedName>
</protein>
<evidence type="ECO:0000256" key="1">
    <source>
        <dbReference type="SAM" id="SignalP"/>
    </source>
</evidence>
<reference evidence="2" key="1">
    <citation type="submission" date="2023-07" db="EMBL/GenBank/DDBJ databases">
        <authorList>
            <person name="Kim M.K."/>
        </authorList>
    </citation>
    <scope>NUCLEOTIDE SEQUENCE</scope>
    <source>
        <strain evidence="2">ASUV-10-1</strain>
    </source>
</reference>